<sequence length="62" mass="7257">MTMDNVLTALETKIDALLERVHSLEEHNTSLQRQLDEEREKRGAAVERLDRLLQKLQEVTIE</sequence>
<feature type="coiled-coil region" evidence="1">
    <location>
        <begin position="7"/>
        <end position="55"/>
    </location>
</feature>
<dbReference type="EMBL" id="CP001734">
    <property type="protein sequence ID" value="ACV69493.1"/>
    <property type="molecule type" value="Genomic_DNA"/>
</dbReference>
<dbReference type="HOGENOM" id="CLU_2896805_0_0_7"/>
<name>C8X4Z6_DESRD</name>
<dbReference type="RefSeq" id="WP_015752634.1">
    <property type="nucleotide sequence ID" value="NC_013223.1"/>
</dbReference>
<dbReference type="STRING" id="485915.Dret_2209"/>
<dbReference type="AlphaFoldDB" id="C8X4Z6"/>
<dbReference type="Proteomes" id="UP000001052">
    <property type="component" value="Chromosome"/>
</dbReference>
<dbReference type="KEGG" id="drt:Dret_2209"/>
<protein>
    <recommendedName>
        <fullName evidence="4">Cell division protein ZapB</fullName>
    </recommendedName>
</protein>
<reference evidence="2 3" key="2">
    <citation type="journal article" date="2010" name="Stand. Genomic Sci.">
        <title>Complete genome sequence of Desulfohalobium retbaense type strain (HR(100)).</title>
        <authorList>
            <person name="Spring S."/>
            <person name="Nolan M."/>
            <person name="Lapidus A."/>
            <person name="Glavina Del Rio T."/>
            <person name="Copeland A."/>
            <person name="Tice H."/>
            <person name="Cheng J.F."/>
            <person name="Lucas S."/>
            <person name="Land M."/>
            <person name="Chen F."/>
            <person name="Bruce D."/>
            <person name="Goodwin L."/>
            <person name="Pitluck S."/>
            <person name="Ivanova N."/>
            <person name="Mavromatis K."/>
            <person name="Mikhailova N."/>
            <person name="Pati A."/>
            <person name="Chen A."/>
            <person name="Palaniappan K."/>
            <person name="Hauser L."/>
            <person name="Chang Y.J."/>
            <person name="Jeffries C.D."/>
            <person name="Munk C."/>
            <person name="Kiss H."/>
            <person name="Chain P."/>
            <person name="Han C."/>
            <person name="Brettin T."/>
            <person name="Detter J.C."/>
            <person name="Schuler E."/>
            <person name="Goker M."/>
            <person name="Rohde M."/>
            <person name="Bristow J."/>
            <person name="Eisen J.A."/>
            <person name="Markowitz V."/>
            <person name="Hugenholtz P."/>
            <person name="Kyrpides N.C."/>
            <person name="Klenk H.P."/>
        </authorList>
    </citation>
    <scope>NUCLEOTIDE SEQUENCE [LARGE SCALE GENOMIC DNA]</scope>
    <source>
        <strain evidence="2 3">DSM 5692</strain>
    </source>
</reference>
<evidence type="ECO:0000313" key="2">
    <source>
        <dbReference type="EMBL" id="ACV69493.1"/>
    </source>
</evidence>
<organism evidence="2 3">
    <name type="scientific">Desulfohalobium retbaense (strain ATCC 49708 / DSM 5692 / JCM 16813 / HR100)</name>
    <dbReference type="NCBI Taxonomy" id="485915"/>
    <lineage>
        <taxon>Bacteria</taxon>
        <taxon>Pseudomonadati</taxon>
        <taxon>Thermodesulfobacteriota</taxon>
        <taxon>Desulfovibrionia</taxon>
        <taxon>Desulfovibrionales</taxon>
        <taxon>Desulfohalobiaceae</taxon>
        <taxon>Desulfohalobium</taxon>
    </lineage>
</organism>
<gene>
    <name evidence="2" type="ordered locus">Dret_2209</name>
</gene>
<keyword evidence="3" id="KW-1185">Reference proteome</keyword>
<proteinExistence type="predicted"/>
<reference evidence="3" key="1">
    <citation type="submission" date="2009-09" db="EMBL/GenBank/DDBJ databases">
        <title>The complete chromosome of Desulfohalobium retbaense DSM 5692.</title>
        <authorList>
            <consortium name="US DOE Joint Genome Institute (JGI-PGF)"/>
            <person name="Lucas S."/>
            <person name="Copeland A."/>
            <person name="Lapidus A."/>
            <person name="Glavina del Rio T."/>
            <person name="Dalin E."/>
            <person name="Tice H."/>
            <person name="Bruce D."/>
            <person name="Goodwin L."/>
            <person name="Pitluck S."/>
            <person name="Kyrpides N."/>
            <person name="Mavromatis K."/>
            <person name="Ivanova N."/>
            <person name="Mikhailova N."/>
            <person name="Munk A.C."/>
            <person name="Brettin T."/>
            <person name="Detter J.C."/>
            <person name="Han C."/>
            <person name="Tapia R."/>
            <person name="Larimer F."/>
            <person name="Land M."/>
            <person name="Hauser L."/>
            <person name="Markowitz V."/>
            <person name="Cheng J.-F."/>
            <person name="Hugenholtz P."/>
            <person name="Woyke T."/>
            <person name="Wu D."/>
            <person name="Spring S."/>
            <person name="Klenk H.-P."/>
            <person name="Eisen J.A."/>
        </authorList>
    </citation>
    <scope>NUCLEOTIDE SEQUENCE [LARGE SCALE GENOMIC DNA]</scope>
    <source>
        <strain evidence="3">DSM 5692</strain>
    </source>
</reference>
<evidence type="ECO:0008006" key="4">
    <source>
        <dbReference type="Google" id="ProtNLM"/>
    </source>
</evidence>
<accession>C8X4Z6</accession>
<evidence type="ECO:0000313" key="3">
    <source>
        <dbReference type="Proteomes" id="UP000001052"/>
    </source>
</evidence>
<evidence type="ECO:0000256" key="1">
    <source>
        <dbReference type="SAM" id="Coils"/>
    </source>
</evidence>
<keyword evidence="1" id="KW-0175">Coiled coil</keyword>